<sequence length="70" mass="8070">MKAASIVAQEIEHNKVELPPEPFTEQVNTVSGYYQSNYILFQSSLCLVVGLQRKDVVEIQTRHDLMYRLT</sequence>
<dbReference type="AlphaFoldDB" id="A0A1S1N1K3"/>
<protein>
    <submittedName>
        <fullName evidence="1">Uncharacterized protein</fullName>
    </submittedName>
</protein>
<proteinExistence type="predicted"/>
<evidence type="ECO:0000313" key="1">
    <source>
        <dbReference type="EMBL" id="OHU94944.1"/>
    </source>
</evidence>
<organism evidence="1 2">
    <name type="scientific">Pseudoalteromonas byunsanensis</name>
    <dbReference type="NCBI Taxonomy" id="327939"/>
    <lineage>
        <taxon>Bacteria</taxon>
        <taxon>Pseudomonadati</taxon>
        <taxon>Pseudomonadota</taxon>
        <taxon>Gammaproteobacteria</taxon>
        <taxon>Alteromonadales</taxon>
        <taxon>Pseudoalteromonadaceae</taxon>
        <taxon>Pseudoalteromonas</taxon>
    </lineage>
</organism>
<accession>A0A1S1N1K3</accession>
<dbReference type="STRING" id="327939.BIW53_13070"/>
<comment type="caution">
    <text evidence="1">The sequence shown here is derived from an EMBL/GenBank/DDBJ whole genome shotgun (WGS) entry which is preliminary data.</text>
</comment>
<name>A0A1S1N1K3_9GAMM</name>
<dbReference type="EMBL" id="MNAN01000032">
    <property type="protein sequence ID" value="OHU94944.1"/>
    <property type="molecule type" value="Genomic_DNA"/>
</dbReference>
<dbReference type="RefSeq" id="WP_070992460.1">
    <property type="nucleotide sequence ID" value="NZ_CBCSHD010000007.1"/>
</dbReference>
<reference evidence="1 2" key="1">
    <citation type="submission" date="2016-10" db="EMBL/GenBank/DDBJ databases">
        <title>Pseudoalteromonas amylolytica sp. nov., isolated from the surface seawater.</title>
        <authorList>
            <person name="Wu Y.-H."/>
            <person name="Cheng H."/>
            <person name="Jin X.-B."/>
            <person name="Wang C.-S."/>
            <person name="Xu X.-W."/>
        </authorList>
    </citation>
    <scope>NUCLEOTIDE SEQUENCE [LARGE SCALE GENOMIC DNA]</scope>
    <source>
        <strain evidence="1 2">JCM 12483</strain>
    </source>
</reference>
<dbReference type="Proteomes" id="UP000180253">
    <property type="component" value="Unassembled WGS sequence"/>
</dbReference>
<keyword evidence="2" id="KW-1185">Reference proteome</keyword>
<gene>
    <name evidence="1" type="ORF">BIW53_13070</name>
</gene>
<evidence type="ECO:0000313" key="2">
    <source>
        <dbReference type="Proteomes" id="UP000180253"/>
    </source>
</evidence>